<sequence length="164" mass="18168">MFHNRVCPGLAAFLVIIALTASPISADDAAAPTQCKGCSGEAMMDLIGKFEVKRKCWFDSNHHVIMKLKLWNLIALVEDFKMVITNNNAVVAEECKKKVTLETCDITDTDTASECLMENLKIVVATYRDQEACHGKAIRSRLFTVAKKLLIGSFVGWGMMHPDC</sequence>
<evidence type="ECO:0000313" key="2">
    <source>
        <dbReference type="Proteomes" id="UP001652621"/>
    </source>
</evidence>
<evidence type="ECO:0000313" key="3">
    <source>
        <dbReference type="RefSeq" id="XP_058985827.1"/>
    </source>
</evidence>
<dbReference type="RefSeq" id="XP_058985827.1">
    <property type="nucleotide sequence ID" value="XM_059129844.1"/>
</dbReference>
<feature type="signal peptide" evidence="1">
    <location>
        <begin position="1"/>
        <end position="26"/>
    </location>
</feature>
<keyword evidence="1" id="KW-0732">Signal</keyword>
<proteinExistence type="predicted"/>
<reference evidence="3" key="1">
    <citation type="submission" date="2025-08" db="UniProtKB">
        <authorList>
            <consortium name="RefSeq"/>
        </authorList>
    </citation>
    <scope>IDENTIFICATION</scope>
    <source>
        <strain evidence="3">Aabys</strain>
        <tissue evidence="3">Whole body</tissue>
    </source>
</reference>
<dbReference type="Proteomes" id="UP001652621">
    <property type="component" value="Unplaced"/>
</dbReference>
<evidence type="ECO:0000256" key="1">
    <source>
        <dbReference type="SAM" id="SignalP"/>
    </source>
</evidence>
<protein>
    <submittedName>
        <fullName evidence="3">Uncharacterized protein LOC131805999</fullName>
    </submittedName>
</protein>
<gene>
    <name evidence="3" type="primary">LOC131805999</name>
</gene>
<keyword evidence="2" id="KW-1185">Reference proteome</keyword>
<name>A0ABM3VJ53_MUSDO</name>
<feature type="chain" id="PRO_5047393813" evidence="1">
    <location>
        <begin position="27"/>
        <end position="164"/>
    </location>
</feature>
<dbReference type="GeneID" id="131805999"/>
<accession>A0ABM3VJ53</accession>
<organism evidence="2 3">
    <name type="scientific">Musca domestica</name>
    <name type="common">House fly</name>
    <dbReference type="NCBI Taxonomy" id="7370"/>
    <lineage>
        <taxon>Eukaryota</taxon>
        <taxon>Metazoa</taxon>
        <taxon>Ecdysozoa</taxon>
        <taxon>Arthropoda</taxon>
        <taxon>Hexapoda</taxon>
        <taxon>Insecta</taxon>
        <taxon>Pterygota</taxon>
        <taxon>Neoptera</taxon>
        <taxon>Endopterygota</taxon>
        <taxon>Diptera</taxon>
        <taxon>Brachycera</taxon>
        <taxon>Muscomorpha</taxon>
        <taxon>Muscoidea</taxon>
        <taxon>Muscidae</taxon>
        <taxon>Musca</taxon>
    </lineage>
</organism>